<accession>A0A941IG56</accession>
<protein>
    <submittedName>
        <fullName evidence="2">Uncharacterized protein</fullName>
    </submittedName>
</protein>
<name>A0A941IG56_9BURK</name>
<dbReference type="Proteomes" id="UP000678545">
    <property type="component" value="Unassembled WGS sequence"/>
</dbReference>
<feature type="transmembrane region" description="Helical" evidence="1">
    <location>
        <begin position="35"/>
        <end position="52"/>
    </location>
</feature>
<reference evidence="2" key="1">
    <citation type="submission" date="2021-04" db="EMBL/GenBank/DDBJ databases">
        <title>novel species isolated from subtropical streams in China.</title>
        <authorList>
            <person name="Lu H."/>
        </authorList>
    </citation>
    <scope>NUCLEOTIDE SEQUENCE</scope>
    <source>
        <strain evidence="2">FT137W</strain>
    </source>
</reference>
<evidence type="ECO:0000313" key="3">
    <source>
        <dbReference type="Proteomes" id="UP000678545"/>
    </source>
</evidence>
<dbReference type="AlphaFoldDB" id="A0A941IG56"/>
<feature type="transmembrane region" description="Helical" evidence="1">
    <location>
        <begin position="12"/>
        <end position="29"/>
    </location>
</feature>
<keyword evidence="1" id="KW-1133">Transmembrane helix</keyword>
<gene>
    <name evidence="2" type="ORF">KDM90_06690</name>
</gene>
<organism evidence="2 3">
    <name type="scientific">Undibacterium fentianense</name>
    <dbReference type="NCBI Taxonomy" id="2828728"/>
    <lineage>
        <taxon>Bacteria</taxon>
        <taxon>Pseudomonadati</taxon>
        <taxon>Pseudomonadota</taxon>
        <taxon>Betaproteobacteria</taxon>
        <taxon>Burkholderiales</taxon>
        <taxon>Oxalobacteraceae</taxon>
        <taxon>Undibacterium</taxon>
    </lineage>
</organism>
<sequence length="65" mass="7012">MQTDSKARKVMYVLSTLFAIAAVVSLLSGGISVTSLLLVAFTFLALFLAVTTPKQLQDFMDILSD</sequence>
<evidence type="ECO:0000256" key="1">
    <source>
        <dbReference type="SAM" id="Phobius"/>
    </source>
</evidence>
<keyword evidence="3" id="KW-1185">Reference proteome</keyword>
<keyword evidence="1" id="KW-0472">Membrane</keyword>
<dbReference type="EMBL" id="JAGSPJ010000002">
    <property type="protein sequence ID" value="MBR7799680.1"/>
    <property type="molecule type" value="Genomic_DNA"/>
</dbReference>
<evidence type="ECO:0000313" key="2">
    <source>
        <dbReference type="EMBL" id="MBR7799680.1"/>
    </source>
</evidence>
<proteinExistence type="predicted"/>
<comment type="caution">
    <text evidence="2">The sequence shown here is derived from an EMBL/GenBank/DDBJ whole genome shotgun (WGS) entry which is preliminary data.</text>
</comment>
<keyword evidence="1" id="KW-0812">Transmembrane</keyword>